<dbReference type="EMBL" id="CAKMRJ010005745">
    <property type="protein sequence ID" value="CAH1453132.1"/>
    <property type="molecule type" value="Genomic_DNA"/>
</dbReference>
<reference evidence="2 3" key="1">
    <citation type="submission" date="2022-01" db="EMBL/GenBank/DDBJ databases">
        <authorList>
            <person name="Xiong W."/>
            <person name="Schranz E."/>
        </authorList>
    </citation>
    <scope>NUCLEOTIDE SEQUENCE [LARGE SCALE GENOMIC DNA]</scope>
</reference>
<feature type="compositionally biased region" description="Basic residues" evidence="1">
    <location>
        <begin position="99"/>
        <end position="111"/>
    </location>
</feature>
<keyword evidence="3" id="KW-1185">Reference proteome</keyword>
<dbReference type="AlphaFoldDB" id="A0AAU9PT24"/>
<dbReference type="Proteomes" id="UP001157418">
    <property type="component" value="Unassembled WGS sequence"/>
</dbReference>
<feature type="region of interest" description="Disordered" evidence="1">
    <location>
        <begin position="93"/>
        <end position="112"/>
    </location>
</feature>
<organism evidence="2 3">
    <name type="scientific">Lactuca virosa</name>
    <dbReference type="NCBI Taxonomy" id="75947"/>
    <lineage>
        <taxon>Eukaryota</taxon>
        <taxon>Viridiplantae</taxon>
        <taxon>Streptophyta</taxon>
        <taxon>Embryophyta</taxon>
        <taxon>Tracheophyta</taxon>
        <taxon>Spermatophyta</taxon>
        <taxon>Magnoliopsida</taxon>
        <taxon>eudicotyledons</taxon>
        <taxon>Gunneridae</taxon>
        <taxon>Pentapetalae</taxon>
        <taxon>asterids</taxon>
        <taxon>campanulids</taxon>
        <taxon>Asterales</taxon>
        <taxon>Asteraceae</taxon>
        <taxon>Cichorioideae</taxon>
        <taxon>Cichorieae</taxon>
        <taxon>Lactucinae</taxon>
        <taxon>Lactuca</taxon>
    </lineage>
</organism>
<evidence type="ECO:0000313" key="2">
    <source>
        <dbReference type="EMBL" id="CAH1453132.1"/>
    </source>
</evidence>
<evidence type="ECO:0000313" key="3">
    <source>
        <dbReference type="Proteomes" id="UP001157418"/>
    </source>
</evidence>
<gene>
    <name evidence="2" type="ORF">LVIROSA_LOCUS38398</name>
</gene>
<accession>A0AAU9PT24</accession>
<evidence type="ECO:0000256" key="1">
    <source>
        <dbReference type="SAM" id="MobiDB-lite"/>
    </source>
</evidence>
<name>A0AAU9PT24_9ASTR</name>
<sequence>MLPFKIWILETFPEGRQIYIHTPTELPRMRSRSRKTPLYWDQCRRIINVSVPNNQLLAVVANETEIMGPFYICYVNWTLSHIESPLWQQSSPPFFASPPRRKSTSRKHPPLKRPQVLLPRTKLVIFQVTYQQVW</sequence>
<proteinExistence type="predicted"/>
<comment type="caution">
    <text evidence="2">The sequence shown here is derived from an EMBL/GenBank/DDBJ whole genome shotgun (WGS) entry which is preliminary data.</text>
</comment>
<protein>
    <submittedName>
        <fullName evidence="2">Uncharacterized protein</fullName>
    </submittedName>
</protein>